<evidence type="ECO:0000313" key="8">
    <source>
        <dbReference type="Proteomes" id="UP000680815"/>
    </source>
</evidence>
<evidence type="ECO:0000256" key="6">
    <source>
        <dbReference type="SAM" id="Phobius"/>
    </source>
</evidence>
<keyword evidence="2 6" id="KW-0812">Transmembrane</keyword>
<reference evidence="7 8" key="1">
    <citation type="submission" date="2021-03" db="EMBL/GenBank/DDBJ databases">
        <authorList>
            <person name="So Y."/>
        </authorList>
    </citation>
    <scope>NUCLEOTIDE SEQUENCE [LARGE SCALE GENOMIC DNA]</scope>
    <source>
        <strain evidence="7 8">PWR1</strain>
    </source>
</reference>
<name>A0ABS4AQT3_9PROT</name>
<comment type="subcellular location">
    <subcellularLocation>
        <location evidence="1">Membrane</location>
        <topology evidence="1">Multi-pass membrane protein</topology>
    </subcellularLocation>
</comment>
<dbReference type="InterPro" id="IPR000292">
    <property type="entry name" value="For/NO2_transpt"/>
</dbReference>
<feature type="transmembrane region" description="Helical" evidence="6">
    <location>
        <begin position="72"/>
        <end position="97"/>
    </location>
</feature>
<evidence type="ECO:0000256" key="1">
    <source>
        <dbReference type="ARBA" id="ARBA00004141"/>
    </source>
</evidence>
<dbReference type="Proteomes" id="UP000680815">
    <property type="component" value="Unassembled WGS sequence"/>
</dbReference>
<comment type="similarity">
    <text evidence="5">Belongs to the FNT transporter (TC 1.A.16) family.</text>
</comment>
<evidence type="ECO:0000313" key="7">
    <source>
        <dbReference type="EMBL" id="MBP0463710.1"/>
    </source>
</evidence>
<feature type="transmembrane region" description="Helical" evidence="6">
    <location>
        <begin position="170"/>
        <end position="189"/>
    </location>
</feature>
<proteinExistence type="inferred from homology"/>
<protein>
    <submittedName>
        <fullName evidence="7">Formate/nitrite transporter family protein</fullName>
    </submittedName>
</protein>
<dbReference type="EMBL" id="JAGIYZ010000005">
    <property type="protein sequence ID" value="MBP0463710.1"/>
    <property type="molecule type" value="Genomic_DNA"/>
</dbReference>
<feature type="transmembrane region" description="Helical" evidence="6">
    <location>
        <begin position="117"/>
        <end position="140"/>
    </location>
</feature>
<sequence>MPDTRTGALAGIEGRLPPEIAAKAEADGVAKAGQDSITLLTLGLLGGAFISFGAIFSNIALTGAEGALPFGLARVVAGLVFALGLALVLLGGAQIFTGDVLMVMAWASGRLGLMRVVRAWGLVWLGNLAGAVGTAVLVFLAQHHLFGSGQVGVTALRTAQAKAALPVGQAFLLGVLCNALVCMAVWLSLSSRLPAHRMILVILPIAAFVAAGFEHAVANMYFIPFGLLIRSFAAEAYWQAVGLDPAAFDALRIGLVIRNLAAVTFGNIVGGAVLVAGVYWLLYRRGRAAGAA</sequence>
<dbReference type="Gene3D" id="1.20.1080.10">
    <property type="entry name" value="Glycerol uptake facilitator protein"/>
    <property type="match status" value="1"/>
</dbReference>
<accession>A0ABS4AQT3</accession>
<dbReference type="PANTHER" id="PTHR30520">
    <property type="entry name" value="FORMATE TRANSPORTER-RELATED"/>
    <property type="match status" value="1"/>
</dbReference>
<keyword evidence="4 6" id="KW-0472">Membrane</keyword>
<organism evidence="7 8">
    <name type="scientific">Roseomonas nitratireducens</name>
    <dbReference type="NCBI Taxonomy" id="2820810"/>
    <lineage>
        <taxon>Bacteria</taxon>
        <taxon>Pseudomonadati</taxon>
        <taxon>Pseudomonadota</taxon>
        <taxon>Alphaproteobacteria</taxon>
        <taxon>Acetobacterales</taxon>
        <taxon>Roseomonadaceae</taxon>
        <taxon>Roseomonas</taxon>
    </lineage>
</organism>
<feature type="transmembrane region" description="Helical" evidence="6">
    <location>
        <begin position="260"/>
        <end position="282"/>
    </location>
</feature>
<dbReference type="PANTHER" id="PTHR30520:SF6">
    <property type="entry name" value="FORMATE_NITRATE FAMILY TRANSPORTER (EUROFUNG)"/>
    <property type="match status" value="1"/>
</dbReference>
<dbReference type="InterPro" id="IPR023271">
    <property type="entry name" value="Aquaporin-like"/>
</dbReference>
<evidence type="ECO:0000256" key="3">
    <source>
        <dbReference type="ARBA" id="ARBA00022989"/>
    </source>
</evidence>
<feature type="transmembrane region" description="Helical" evidence="6">
    <location>
        <begin position="195"/>
        <end position="213"/>
    </location>
</feature>
<feature type="transmembrane region" description="Helical" evidence="6">
    <location>
        <begin position="37"/>
        <end position="60"/>
    </location>
</feature>
<keyword evidence="3 6" id="KW-1133">Transmembrane helix</keyword>
<evidence type="ECO:0000256" key="4">
    <source>
        <dbReference type="ARBA" id="ARBA00023136"/>
    </source>
</evidence>
<evidence type="ECO:0000256" key="2">
    <source>
        <dbReference type="ARBA" id="ARBA00022692"/>
    </source>
</evidence>
<keyword evidence="8" id="KW-1185">Reference proteome</keyword>
<dbReference type="RefSeq" id="WP_209351093.1">
    <property type="nucleotide sequence ID" value="NZ_JAGIYZ010000005.1"/>
</dbReference>
<gene>
    <name evidence="7" type="ORF">J5Y09_07290</name>
</gene>
<evidence type="ECO:0000256" key="5">
    <source>
        <dbReference type="ARBA" id="ARBA00049660"/>
    </source>
</evidence>
<comment type="caution">
    <text evidence="7">The sequence shown here is derived from an EMBL/GenBank/DDBJ whole genome shotgun (WGS) entry which is preliminary data.</text>
</comment>
<dbReference type="Pfam" id="PF01226">
    <property type="entry name" value="Form_Nir_trans"/>
    <property type="match status" value="1"/>
</dbReference>